<dbReference type="InterPro" id="IPR005496">
    <property type="entry name" value="Integral_membrane_TerC"/>
</dbReference>
<dbReference type="EMBL" id="JABXXP010000530">
    <property type="protein sequence ID" value="NVN12659.1"/>
    <property type="molecule type" value="Genomic_DNA"/>
</dbReference>
<accession>A0A7Y7IYD7</accession>
<dbReference type="Pfam" id="PF03741">
    <property type="entry name" value="TerC"/>
    <property type="match status" value="1"/>
</dbReference>
<reference evidence="1 2" key="1">
    <citation type="submission" date="2020-06" db="EMBL/GenBank/DDBJ databases">
        <title>Description of novel acetic acid bacteria.</title>
        <authorList>
            <person name="Sombolestani A."/>
        </authorList>
    </citation>
    <scope>NUCLEOTIDE SEQUENCE [LARGE SCALE GENOMIC DNA]</scope>
    <source>
        <strain evidence="1 2">LMG 31431</strain>
    </source>
</reference>
<name>A0A7Y7IYD7_9PROT</name>
<protein>
    <submittedName>
        <fullName evidence="1">TerC family protein</fullName>
    </submittedName>
</protein>
<dbReference type="GO" id="GO:0016020">
    <property type="term" value="C:membrane"/>
    <property type="evidence" value="ECO:0007669"/>
    <property type="project" value="InterPro"/>
</dbReference>
<evidence type="ECO:0000313" key="2">
    <source>
        <dbReference type="Proteomes" id="UP000534870"/>
    </source>
</evidence>
<organism evidence="1 2">
    <name type="scientific">Nguyenibacter vanlangensis</name>
    <dbReference type="NCBI Taxonomy" id="1216886"/>
    <lineage>
        <taxon>Bacteria</taxon>
        <taxon>Pseudomonadati</taxon>
        <taxon>Pseudomonadota</taxon>
        <taxon>Alphaproteobacteria</taxon>
        <taxon>Acetobacterales</taxon>
        <taxon>Acetobacteraceae</taxon>
        <taxon>Nguyenibacter</taxon>
    </lineage>
</organism>
<dbReference type="Proteomes" id="UP000534870">
    <property type="component" value="Unassembled WGS sequence"/>
</dbReference>
<sequence>MTLSLSVLAALLQVVLIDVTLAGDNAVVIGLAVRGLPRAPQRRAILAG</sequence>
<comment type="caution">
    <text evidence="1">The sequence shown here is derived from an EMBL/GenBank/DDBJ whole genome shotgun (WGS) entry which is preliminary data.</text>
</comment>
<proteinExistence type="predicted"/>
<feature type="non-terminal residue" evidence="1">
    <location>
        <position position="48"/>
    </location>
</feature>
<dbReference type="AlphaFoldDB" id="A0A7Y7IYD7"/>
<dbReference type="RefSeq" id="WP_408887826.1">
    <property type="nucleotide sequence ID" value="NZ_JABXXP010000530.1"/>
</dbReference>
<evidence type="ECO:0000313" key="1">
    <source>
        <dbReference type="EMBL" id="NVN12659.1"/>
    </source>
</evidence>
<gene>
    <name evidence="1" type="ORF">HUK84_16265</name>
</gene>